<feature type="transmembrane region" description="Helical" evidence="14">
    <location>
        <begin position="40"/>
        <end position="59"/>
    </location>
</feature>
<keyword evidence="10 14" id="KW-0046">Antibiotic resistance</keyword>
<evidence type="ECO:0000256" key="12">
    <source>
        <dbReference type="ARBA" id="ARBA00032932"/>
    </source>
</evidence>
<comment type="function">
    <text evidence="14">Catalyzes the dephosphorylation of undecaprenyl diphosphate (UPP). Confers resistance to bacitracin.</text>
</comment>
<protein>
    <recommendedName>
        <fullName evidence="4 14">Undecaprenyl-diphosphatase</fullName>
        <ecNumber evidence="3 14">3.6.1.27</ecNumber>
    </recommendedName>
    <alternativeName>
        <fullName evidence="12 14">Bacitracin resistance protein</fullName>
    </alternativeName>
    <alternativeName>
        <fullName evidence="11 14">Undecaprenyl pyrophosphate phosphatase</fullName>
    </alternativeName>
</protein>
<dbReference type="GO" id="GO:0005886">
    <property type="term" value="C:plasma membrane"/>
    <property type="evidence" value="ECO:0007669"/>
    <property type="project" value="UniProtKB-SubCell"/>
</dbReference>
<keyword evidence="5 14" id="KW-1003">Cell membrane</keyword>
<keyword evidence="9 14" id="KW-0472">Membrane</keyword>
<dbReference type="PANTHER" id="PTHR30622:SF4">
    <property type="entry name" value="UNDECAPRENYL-DIPHOSPHATASE"/>
    <property type="match status" value="1"/>
</dbReference>
<proteinExistence type="inferred from homology"/>
<comment type="subcellular location">
    <subcellularLocation>
        <location evidence="1 14">Cell membrane</location>
        <topology evidence="1 14">Multi-pass membrane protein</topology>
    </subcellularLocation>
</comment>
<dbReference type="GO" id="GO:0009252">
    <property type="term" value="P:peptidoglycan biosynthetic process"/>
    <property type="evidence" value="ECO:0007669"/>
    <property type="project" value="UniProtKB-KW"/>
</dbReference>
<reference evidence="15" key="1">
    <citation type="journal article" date="2020" name="mSystems">
        <title>Genome- and Community-Level Interaction Insights into Carbon Utilization and Element Cycling Functions of Hydrothermarchaeota in Hydrothermal Sediment.</title>
        <authorList>
            <person name="Zhou Z."/>
            <person name="Liu Y."/>
            <person name="Xu W."/>
            <person name="Pan J."/>
            <person name="Luo Z.H."/>
            <person name="Li M."/>
        </authorList>
    </citation>
    <scope>NUCLEOTIDE SEQUENCE [LARGE SCALE GENOMIC DNA]</scope>
    <source>
        <strain evidence="15">HyVt-485</strain>
    </source>
</reference>
<dbReference type="GO" id="GO:0071555">
    <property type="term" value="P:cell wall organization"/>
    <property type="evidence" value="ECO:0007669"/>
    <property type="project" value="UniProtKB-KW"/>
</dbReference>
<feature type="transmembrane region" description="Helical" evidence="14">
    <location>
        <begin position="224"/>
        <end position="243"/>
    </location>
</feature>
<keyword evidence="14" id="KW-0961">Cell wall biogenesis/degradation</keyword>
<dbReference type="GO" id="GO:0050380">
    <property type="term" value="F:undecaprenyl-diphosphatase activity"/>
    <property type="evidence" value="ECO:0007669"/>
    <property type="project" value="UniProtKB-UniRule"/>
</dbReference>
<feature type="transmembrane region" description="Helical" evidence="14">
    <location>
        <begin position="88"/>
        <end position="108"/>
    </location>
</feature>
<evidence type="ECO:0000256" key="6">
    <source>
        <dbReference type="ARBA" id="ARBA00022692"/>
    </source>
</evidence>
<evidence type="ECO:0000256" key="13">
    <source>
        <dbReference type="ARBA" id="ARBA00047594"/>
    </source>
</evidence>
<evidence type="ECO:0000256" key="14">
    <source>
        <dbReference type="HAMAP-Rule" id="MF_01006"/>
    </source>
</evidence>
<evidence type="ECO:0000256" key="8">
    <source>
        <dbReference type="ARBA" id="ARBA00022989"/>
    </source>
</evidence>
<evidence type="ECO:0000256" key="7">
    <source>
        <dbReference type="ARBA" id="ARBA00022801"/>
    </source>
</evidence>
<accession>A0A7C5QZN1</accession>
<dbReference type="Proteomes" id="UP000885830">
    <property type="component" value="Unassembled WGS sequence"/>
</dbReference>
<dbReference type="PANTHER" id="PTHR30622">
    <property type="entry name" value="UNDECAPRENYL-DIPHOSPHATASE"/>
    <property type="match status" value="1"/>
</dbReference>
<evidence type="ECO:0000256" key="3">
    <source>
        <dbReference type="ARBA" id="ARBA00012374"/>
    </source>
</evidence>
<comment type="miscellaneous">
    <text evidence="14">Bacitracin is thought to be involved in the inhibition of peptidoglycan synthesis by sequestering undecaprenyl diphosphate, thereby reducing the pool of lipid carrier available.</text>
</comment>
<dbReference type="GO" id="GO:0046677">
    <property type="term" value="P:response to antibiotic"/>
    <property type="evidence" value="ECO:0007669"/>
    <property type="project" value="UniProtKB-UniRule"/>
</dbReference>
<feature type="transmembrane region" description="Helical" evidence="14">
    <location>
        <begin position="189"/>
        <end position="212"/>
    </location>
</feature>
<comment type="similarity">
    <text evidence="2 14">Belongs to the UppP family.</text>
</comment>
<dbReference type="EC" id="3.6.1.27" evidence="3 14"/>
<keyword evidence="14" id="KW-0133">Cell shape</keyword>
<comment type="caution">
    <text evidence="15">The sequence shown here is derived from an EMBL/GenBank/DDBJ whole genome shotgun (WGS) entry which is preliminary data.</text>
</comment>
<name>A0A7C5QZN1_9PROT</name>
<evidence type="ECO:0000256" key="11">
    <source>
        <dbReference type="ARBA" id="ARBA00032707"/>
    </source>
</evidence>
<evidence type="ECO:0000256" key="5">
    <source>
        <dbReference type="ARBA" id="ARBA00022475"/>
    </source>
</evidence>
<evidence type="ECO:0000256" key="2">
    <source>
        <dbReference type="ARBA" id="ARBA00010621"/>
    </source>
</evidence>
<evidence type="ECO:0000313" key="15">
    <source>
        <dbReference type="EMBL" id="HHL42204.1"/>
    </source>
</evidence>
<evidence type="ECO:0000256" key="9">
    <source>
        <dbReference type="ARBA" id="ARBA00023136"/>
    </source>
</evidence>
<comment type="catalytic activity">
    <reaction evidence="13 14">
        <text>di-trans,octa-cis-undecaprenyl diphosphate + H2O = di-trans,octa-cis-undecaprenyl phosphate + phosphate + H(+)</text>
        <dbReference type="Rhea" id="RHEA:28094"/>
        <dbReference type="ChEBI" id="CHEBI:15377"/>
        <dbReference type="ChEBI" id="CHEBI:15378"/>
        <dbReference type="ChEBI" id="CHEBI:43474"/>
        <dbReference type="ChEBI" id="CHEBI:58405"/>
        <dbReference type="ChEBI" id="CHEBI:60392"/>
        <dbReference type="EC" id="3.6.1.27"/>
    </reaction>
</comment>
<keyword evidence="7 14" id="KW-0378">Hydrolase</keyword>
<dbReference type="EMBL" id="DRMJ01000056">
    <property type="protein sequence ID" value="HHL42204.1"/>
    <property type="molecule type" value="Genomic_DNA"/>
</dbReference>
<dbReference type="GO" id="GO:0008360">
    <property type="term" value="P:regulation of cell shape"/>
    <property type="evidence" value="ECO:0007669"/>
    <property type="project" value="UniProtKB-KW"/>
</dbReference>
<dbReference type="HAMAP" id="MF_01006">
    <property type="entry name" value="Undec_diphosphatase"/>
    <property type="match status" value="1"/>
</dbReference>
<gene>
    <name evidence="14" type="primary">uppP</name>
    <name evidence="15" type="ORF">ENJ42_01175</name>
</gene>
<organism evidence="15">
    <name type="scientific">Hellea balneolensis</name>
    <dbReference type="NCBI Taxonomy" id="287478"/>
    <lineage>
        <taxon>Bacteria</taxon>
        <taxon>Pseudomonadati</taxon>
        <taxon>Pseudomonadota</taxon>
        <taxon>Alphaproteobacteria</taxon>
        <taxon>Maricaulales</taxon>
        <taxon>Robiginitomaculaceae</taxon>
        <taxon>Hellea</taxon>
    </lineage>
</organism>
<dbReference type="Pfam" id="PF02673">
    <property type="entry name" value="BacA"/>
    <property type="match status" value="1"/>
</dbReference>
<keyword evidence="14" id="KW-0573">Peptidoglycan synthesis</keyword>
<dbReference type="NCBIfam" id="NF001393">
    <property type="entry name" value="PRK00281.2-4"/>
    <property type="match status" value="1"/>
</dbReference>
<dbReference type="InterPro" id="IPR003824">
    <property type="entry name" value="UppP"/>
</dbReference>
<feature type="transmembrane region" description="Helical" evidence="14">
    <location>
        <begin position="249"/>
        <end position="271"/>
    </location>
</feature>
<keyword evidence="8 14" id="KW-1133">Transmembrane helix</keyword>
<evidence type="ECO:0000256" key="1">
    <source>
        <dbReference type="ARBA" id="ARBA00004651"/>
    </source>
</evidence>
<dbReference type="AlphaFoldDB" id="A0A7C5QZN1"/>
<keyword evidence="6 14" id="KW-0812">Transmembrane</keyword>
<evidence type="ECO:0000256" key="10">
    <source>
        <dbReference type="ARBA" id="ARBA00023251"/>
    </source>
</evidence>
<sequence>MDWIQLAILAIIQGLTEFLPVSSSAHLILPAKIFGWPDQGPLIDLMAHLGSLGAVLIYFRRDVVEMVFGGFDLLSFNRVRQSHKRAKLALYILIATPPALMMGLLMSVMGWDEMIRSPLIIAWAMIGFGVVLWLSDIWGREERTVDDMNWRAALLIGLSQMIAFIPGTSRSGITMTAARSLGFTRKESARFSMLLAIPTILAGGSYAFLKLVKDGDDVAQWQDGVLVAGLSLVCAYMAIYVFMKLIERVSFLPFMIYRIFLGAGLLWWLALA</sequence>
<feature type="transmembrane region" description="Helical" evidence="14">
    <location>
        <begin position="120"/>
        <end position="138"/>
    </location>
</feature>
<evidence type="ECO:0000256" key="4">
    <source>
        <dbReference type="ARBA" id="ARBA00021581"/>
    </source>
</evidence>